<reference evidence="1" key="1">
    <citation type="submission" date="2021-02" db="EMBL/GenBank/DDBJ databases">
        <authorList>
            <person name="Nowell W R."/>
        </authorList>
    </citation>
    <scope>NUCLEOTIDE SEQUENCE</scope>
</reference>
<accession>A0A816I1J6</accession>
<gene>
    <name evidence="1" type="ORF">XAT740_LOCUS64474</name>
</gene>
<sequence>MEFLSFTSYDDVFSRLFNLSYVLPYRKQNEIYFLQNFSHFHQLKSHLNQPVFRQFKINIRYQTTKENLIDIDLIISNTT</sequence>
<feature type="non-terminal residue" evidence="1">
    <location>
        <position position="79"/>
    </location>
</feature>
<keyword evidence="2" id="KW-1185">Reference proteome</keyword>
<evidence type="ECO:0000313" key="2">
    <source>
        <dbReference type="Proteomes" id="UP000663828"/>
    </source>
</evidence>
<protein>
    <submittedName>
        <fullName evidence="1">Uncharacterized protein</fullName>
    </submittedName>
</protein>
<organism evidence="1 2">
    <name type="scientific">Adineta ricciae</name>
    <name type="common">Rotifer</name>
    <dbReference type="NCBI Taxonomy" id="249248"/>
    <lineage>
        <taxon>Eukaryota</taxon>
        <taxon>Metazoa</taxon>
        <taxon>Spiralia</taxon>
        <taxon>Gnathifera</taxon>
        <taxon>Rotifera</taxon>
        <taxon>Eurotatoria</taxon>
        <taxon>Bdelloidea</taxon>
        <taxon>Adinetida</taxon>
        <taxon>Adinetidae</taxon>
        <taxon>Adineta</taxon>
    </lineage>
</organism>
<evidence type="ECO:0000313" key="1">
    <source>
        <dbReference type="EMBL" id="CAF1692041.1"/>
    </source>
</evidence>
<name>A0A816I1J6_ADIRI</name>
<comment type="caution">
    <text evidence="1">The sequence shown here is derived from an EMBL/GenBank/DDBJ whole genome shotgun (WGS) entry which is preliminary data.</text>
</comment>
<proteinExistence type="predicted"/>
<dbReference type="Proteomes" id="UP000663828">
    <property type="component" value="Unassembled WGS sequence"/>
</dbReference>
<dbReference type="AlphaFoldDB" id="A0A816I1J6"/>
<dbReference type="EMBL" id="CAJNOR010022446">
    <property type="protein sequence ID" value="CAF1692041.1"/>
    <property type="molecule type" value="Genomic_DNA"/>
</dbReference>